<comment type="subcellular location">
    <subcellularLocation>
        <location evidence="1">Cell inner membrane</location>
        <topology evidence="1">Multi-pass membrane protein</topology>
    </subcellularLocation>
</comment>
<dbReference type="Pfam" id="PF08447">
    <property type="entry name" value="PAS_3"/>
    <property type="match status" value="1"/>
</dbReference>
<dbReference type="SMART" id="SM00283">
    <property type="entry name" value="MA"/>
    <property type="match status" value="1"/>
</dbReference>
<keyword evidence="6 12" id="KW-0812">Transmembrane</keyword>
<feature type="domain" description="PAS" evidence="14">
    <location>
        <begin position="21"/>
        <end position="76"/>
    </location>
</feature>
<comment type="similarity">
    <text evidence="10">Belongs to the methyl-accepting chemotaxis (MCP) protein family.</text>
</comment>
<dbReference type="GO" id="GO:0005886">
    <property type="term" value="C:plasma membrane"/>
    <property type="evidence" value="ECO:0007669"/>
    <property type="project" value="UniProtKB-SubCell"/>
</dbReference>
<evidence type="ECO:0000256" key="12">
    <source>
        <dbReference type="SAM" id="Phobius"/>
    </source>
</evidence>
<evidence type="ECO:0000256" key="9">
    <source>
        <dbReference type="ARBA" id="ARBA00023224"/>
    </source>
</evidence>
<dbReference type="PROSITE" id="PS50112">
    <property type="entry name" value="PAS"/>
    <property type="match status" value="1"/>
</dbReference>
<dbReference type="SMART" id="SM00091">
    <property type="entry name" value="PAS"/>
    <property type="match status" value="1"/>
</dbReference>
<dbReference type="CDD" id="cd11386">
    <property type="entry name" value="MCP_signal"/>
    <property type="match status" value="1"/>
</dbReference>
<gene>
    <name evidence="15" type="ORF">H8Q88_02575</name>
</gene>
<dbReference type="Proteomes" id="UP000615796">
    <property type="component" value="Unassembled WGS sequence"/>
</dbReference>
<organism evidence="15 16">
    <name type="scientific">Vibrio metschnikovii</name>
    <dbReference type="NCBI Taxonomy" id="28172"/>
    <lineage>
        <taxon>Bacteria</taxon>
        <taxon>Pseudomonadati</taxon>
        <taxon>Pseudomonadota</taxon>
        <taxon>Gammaproteobacteria</taxon>
        <taxon>Vibrionales</taxon>
        <taxon>Vibrionaceae</taxon>
        <taxon>Vibrio</taxon>
    </lineage>
</organism>
<dbReference type="GO" id="GO:0052131">
    <property type="term" value="P:positive aerotaxis"/>
    <property type="evidence" value="ECO:0007669"/>
    <property type="project" value="UniProtKB-ARBA"/>
</dbReference>
<dbReference type="SUPFAM" id="SSF55785">
    <property type="entry name" value="PYP-like sensor domain (PAS domain)"/>
    <property type="match status" value="1"/>
</dbReference>
<dbReference type="Gene3D" id="1.10.287.950">
    <property type="entry name" value="Methyl-accepting chemotaxis protein"/>
    <property type="match status" value="1"/>
</dbReference>
<evidence type="ECO:0000313" key="16">
    <source>
        <dbReference type="Proteomes" id="UP000615796"/>
    </source>
</evidence>
<comment type="caution">
    <text evidence="15">The sequence shown here is derived from an EMBL/GenBank/DDBJ whole genome shotgun (WGS) entry which is preliminary data.</text>
</comment>
<keyword evidence="5" id="KW-0997">Cell inner membrane</keyword>
<evidence type="ECO:0000256" key="2">
    <source>
        <dbReference type="ARBA" id="ARBA00022475"/>
    </source>
</evidence>
<accession>A0A9X0UGD8</accession>
<evidence type="ECO:0000256" key="5">
    <source>
        <dbReference type="ARBA" id="ARBA00022519"/>
    </source>
</evidence>
<evidence type="ECO:0000256" key="1">
    <source>
        <dbReference type="ARBA" id="ARBA00004429"/>
    </source>
</evidence>
<name>A0A9X0UGD8_VIBME</name>
<reference evidence="15" key="1">
    <citation type="submission" date="2020-08" db="EMBL/GenBank/DDBJ databases">
        <title>Genome Sequencing and Pan-Genome Analysis of Migratory bird Vibrio Strains, Inner Mongolia.</title>
        <authorList>
            <person name="Zheng L."/>
        </authorList>
    </citation>
    <scope>NUCLEOTIDE SEQUENCE</scope>
    <source>
        <strain evidence="15">M13F</strain>
    </source>
</reference>
<dbReference type="Gene3D" id="3.30.450.20">
    <property type="entry name" value="PAS domain"/>
    <property type="match status" value="1"/>
</dbReference>
<protein>
    <submittedName>
        <fullName evidence="15">Methyl-accepting chemotaxis protein</fullName>
    </submittedName>
</protein>
<dbReference type="PRINTS" id="PR00260">
    <property type="entry name" value="CHEMTRNSDUCR"/>
</dbReference>
<keyword evidence="8 12" id="KW-0472">Membrane</keyword>
<evidence type="ECO:0000256" key="3">
    <source>
        <dbReference type="ARBA" id="ARBA00022481"/>
    </source>
</evidence>
<keyword evidence="2" id="KW-1003">Cell membrane</keyword>
<dbReference type="PROSITE" id="PS50111">
    <property type="entry name" value="CHEMOTAXIS_TRANSDUC_2"/>
    <property type="match status" value="1"/>
</dbReference>
<keyword evidence="9 11" id="KW-0807">Transducer</keyword>
<dbReference type="PANTHER" id="PTHR32089:SF74">
    <property type="entry name" value="METHYL-ACCEPTING CHEMOTAXIS PROTEIN AER"/>
    <property type="match status" value="1"/>
</dbReference>
<dbReference type="InterPro" id="IPR035965">
    <property type="entry name" value="PAS-like_dom_sf"/>
</dbReference>
<evidence type="ECO:0000256" key="11">
    <source>
        <dbReference type="PROSITE-ProRule" id="PRU00284"/>
    </source>
</evidence>
<evidence type="ECO:0000256" key="8">
    <source>
        <dbReference type="ARBA" id="ARBA00023136"/>
    </source>
</evidence>
<feature type="transmembrane region" description="Helical" evidence="12">
    <location>
        <begin position="142"/>
        <end position="165"/>
    </location>
</feature>
<evidence type="ECO:0000259" key="13">
    <source>
        <dbReference type="PROSITE" id="PS50111"/>
    </source>
</evidence>
<keyword evidence="16" id="KW-1185">Reference proteome</keyword>
<dbReference type="EMBL" id="JACRUP010000001">
    <property type="protein sequence ID" value="MBC5849842.1"/>
    <property type="molecule type" value="Genomic_DNA"/>
</dbReference>
<sequence length="518" mass="56848">MRNNQPTTNKEKTFDPKTKLITVTDTQGIILECNDAFVDISGFSKNELIGQPHNIVRHPDMPAEAFEVMWQYLKAGKPWMGLVKNRCKNGDFYWVDAYATPITKNGKVVGYESVRSCPERQVVARAEKFYQRIKSGKSTKSLTLLAHPEYLLLSIALLFAIVLWNTGYPQISERFFLLSVVIFSAWISYSRKKMFASLSALLKNSFSHPLAVSTYTDDSGDLGTIKVSLYSQAAHLSTILARIENAASDVSSGMKRGQSLTQSARKEIMRQQAETETVAAAMNQMSTSINDVSEHVNNTAGQASTANTLTQNGVTTAHITRDSIEKLKQTVQQIGHSVESVSEQTTKIAQVAQIIENIAEQTNLLALNAAIEAARAGEQGRGFAVVADEVRVLATRTQQSTQDIHNIISELTGRAQQAVNVSKVGVQNAEEGLGYVLKSSEVLEGISQAVEQIADMSAQIATAVEQQAHVAEDVNQQIVNISNLAESTQRSANLLNDCINDVDKVSDDLHELVVRFKQ</sequence>
<evidence type="ECO:0000256" key="10">
    <source>
        <dbReference type="ARBA" id="ARBA00029447"/>
    </source>
</evidence>
<evidence type="ECO:0000256" key="4">
    <source>
        <dbReference type="ARBA" id="ARBA00022500"/>
    </source>
</evidence>
<dbReference type="PANTHER" id="PTHR32089">
    <property type="entry name" value="METHYL-ACCEPTING CHEMOTAXIS PROTEIN MCPB"/>
    <property type="match status" value="1"/>
</dbReference>
<dbReference type="FunFam" id="3.30.450.20:FF:000046">
    <property type="entry name" value="Aerotaxis sensor receptor"/>
    <property type="match status" value="1"/>
</dbReference>
<dbReference type="NCBIfam" id="TIGR00229">
    <property type="entry name" value="sensory_box"/>
    <property type="match status" value="1"/>
</dbReference>
<evidence type="ECO:0000259" key="14">
    <source>
        <dbReference type="PROSITE" id="PS50112"/>
    </source>
</evidence>
<dbReference type="Pfam" id="PF00015">
    <property type="entry name" value="MCPsignal"/>
    <property type="match status" value="1"/>
</dbReference>
<proteinExistence type="inferred from homology"/>
<dbReference type="InterPro" id="IPR000014">
    <property type="entry name" value="PAS"/>
</dbReference>
<dbReference type="GO" id="GO:0004888">
    <property type="term" value="F:transmembrane signaling receptor activity"/>
    <property type="evidence" value="ECO:0007669"/>
    <property type="project" value="InterPro"/>
</dbReference>
<dbReference type="RefSeq" id="WP_187025207.1">
    <property type="nucleotide sequence ID" value="NZ_JACRUP010000001.1"/>
</dbReference>
<dbReference type="GO" id="GO:0007165">
    <property type="term" value="P:signal transduction"/>
    <property type="evidence" value="ECO:0007669"/>
    <property type="project" value="UniProtKB-KW"/>
</dbReference>
<evidence type="ECO:0000313" key="15">
    <source>
        <dbReference type="EMBL" id="MBC5849842.1"/>
    </source>
</evidence>
<dbReference type="SUPFAM" id="SSF58104">
    <property type="entry name" value="Methyl-accepting chemotaxis protein (MCP) signaling domain"/>
    <property type="match status" value="1"/>
</dbReference>
<evidence type="ECO:0000256" key="7">
    <source>
        <dbReference type="ARBA" id="ARBA00022989"/>
    </source>
</evidence>
<feature type="domain" description="Methyl-accepting transducer" evidence="13">
    <location>
        <begin position="246"/>
        <end position="482"/>
    </location>
</feature>
<evidence type="ECO:0000256" key="6">
    <source>
        <dbReference type="ARBA" id="ARBA00022692"/>
    </source>
</evidence>
<dbReference type="FunFam" id="1.10.287.950:FF:000001">
    <property type="entry name" value="Methyl-accepting chemotaxis sensory transducer"/>
    <property type="match status" value="1"/>
</dbReference>
<dbReference type="CDD" id="cd00130">
    <property type="entry name" value="PAS"/>
    <property type="match status" value="1"/>
</dbReference>
<keyword evidence="7 12" id="KW-1133">Transmembrane helix</keyword>
<dbReference type="InterPro" id="IPR004090">
    <property type="entry name" value="Chemotax_Me-accpt_rcpt"/>
</dbReference>
<keyword evidence="3" id="KW-0488">Methylation</keyword>
<dbReference type="InterPro" id="IPR013655">
    <property type="entry name" value="PAS_fold_3"/>
</dbReference>
<dbReference type="InterPro" id="IPR004089">
    <property type="entry name" value="MCPsignal_dom"/>
</dbReference>
<keyword evidence="4" id="KW-0145">Chemotaxis</keyword>
<dbReference type="AlphaFoldDB" id="A0A9X0UGD8"/>